<proteinExistence type="predicted"/>
<reference evidence="2 3" key="1">
    <citation type="journal article" date="2015" name="Nature">
        <title>rRNA introns, odd ribosomes, and small enigmatic genomes across a large radiation of phyla.</title>
        <authorList>
            <person name="Brown C.T."/>
            <person name="Hug L.A."/>
            <person name="Thomas B.C."/>
            <person name="Sharon I."/>
            <person name="Castelle C.J."/>
            <person name="Singh A."/>
            <person name="Wilkins M.J."/>
            <person name="Williams K.H."/>
            <person name="Banfield J.F."/>
        </authorList>
    </citation>
    <scope>NUCLEOTIDE SEQUENCE [LARGE SCALE GENOMIC DNA]</scope>
</reference>
<evidence type="ECO:0000313" key="3">
    <source>
        <dbReference type="Proteomes" id="UP000033907"/>
    </source>
</evidence>
<dbReference type="Proteomes" id="UP000033907">
    <property type="component" value="Unassembled WGS sequence"/>
</dbReference>
<gene>
    <name evidence="2" type="ORF">UV91_C0012G0013</name>
</gene>
<feature type="transmembrane region" description="Helical" evidence="1">
    <location>
        <begin position="81"/>
        <end position="101"/>
    </location>
</feature>
<evidence type="ECO:0000256" key="1">
    <source>
        <dbReference type="SAM" id="Phobius"/>
    </source>
</evidence>
<keyword evidence="1" id="KW-0812">Transmembrane</keyword>
<evidence type="ECO:0000313" key="2">
    <source>
        <dbReference type="EMBL" id="KKT10549.1"/>
    </source>
</evidence>
<name>A0A0G1HI77_9BACT</name>
<dbReference type="AlphaFoldDB" id="A0A0G1HI77"/>
<comment type="caution">
    <text evidence="2">The sequence shown here is derived from an EMBL/GenBank/DDBJ whole genome shotgun (WGS) entry which is preliminary data.</text>
</comment>
<keyword evidence="1" id="KW-0472">Membrane</keyword>
<sequence length="154" mass="17380">MYNISAMPIKKITKFFDKLEDKIRAELSHHPILYAFLGGIGIVLFWRGVWHTADLITELAFSFQHNSSINLGNLPWWDGPLSLSLGSILLLFTGLFVSGFIGNEIIISGLKGEKKLTEKTEEEIKIETGAIKEIKKEVEKISHWLDGIKKNPES</sequence>
<keyword evidence="1" id="KW-1133">Transmembrane helix</keyword>
<organism evidence="2 3">
    <name type="scientific">Candidatus Nomurabacteria bacterium GW2011_GWF2_43_24</name>
    <dbReference type="NCBI Taxonomy" id="1618778"/>
    <lineage>
        <taxon>Bacteria</taxon>
        <taxon>Candidatus Nomuraibacteriota</taxon>
    </lineage>
</organism>
<feature type="transmembrane region" description="Helical" evidence="1">
    <location>
        <begin position="32"/>
        <end position="50"/>
    </location>
</feature>
<dbReference type="EMBL" id="LCGH01000012">
    <property type="protein sequence ID" value="KKT10549.1"/>
    <property type="molecule type" value="Genomic_DNA"/>
</dbReference>
<protein>
    <submittedName>
        <fullName evidence="2">Uncharacterized protein</fullName>
    </submittedName>
</protein>
<accession>A0A0G1HI77</accession>